<sequence length="130" mass="14372">MCYRVVCKNCGNYGWGGCGKHLKTLYASIEEGKHCLCRSWPGVVIPSSQNMSSTVNDATSTTTSGTLFLLISVLYSSHIFNRICNSSHITLLRILSKHDHLSLPTSSSISLIDLSKNSRNKSKMQFKSQI</sequence>
<name>A0AAD8LG64_TARER</name>
<protein>
    <submittedName>
        <fullName evidence="1">Uncharacterized protein</fullName>
    </submittedName>
</protein>
<evidence type="ECO:0000313" key="1">
    <source>
        <dbReference type="EMBL" id="KAK1438968.1"/>
    </source>
</evidence>
<dbReference type="PANTHER" id="PTHR34724:SF2">
    <property type="entry name" value="OS12G0596101 PROTEIN"/>
    <property type="match status" value="1"/>
</dbReference>
<accession>A0AAD8LG64</accession>
<dbReference type="PANTHER" id="PTHR34724">
    <property type="entry name" value="OS12G0596101 PROTEIN"/>
    <property type="match status" value="1"/>
</dbReference>
<gene>
    <name evidence="1" type="ORF">QVD17_04781</name>
</gene>
<reference evidence="1" key="1">
    <citation type="journal article" date="2023" name="bioRxiv">
        <title>Improved chromosome-level genome assembly for marigold (Tagetes erecta).</title>
        <authorList>
            <person name="Jiang F."/>
            <person name="Yuan L."/>
            <person name="Wang S."/>
            <person name="Wang H."/>
            <person name="Xu D."/>
            <person name="Wang A."/>
            <person name="Fan W."/>
        </authorList>
    </citation>
    <scope>NUCLEOTIDE SEQUENCE</scope>
    <source>
        <strain evidence="1">WSJ</strain>
        <tissue evidence="1">Leaf</tissue>
    </source>
</reference>
<keyword evidence="2" id="KW-1185">Reference proteome</keyword>
<dbReference type="EMBL" id="JAUHHV010000001">
    <property type="protein sequence ID" value="KAK1438968.1"/>
    <property type="molecule type" value="Genomic_DNA"/>
</dbReference>
<dbReference type="Proteomes" id="UP001229421">
    <property type="component" value="Unassembled WGS sequence"/>
</dbReference>
<organism evidence="1 2">
    <name type="scientific">Tagetes erecta</name>
    <name type="common">African marigold</name>
    <dbReference type="NCBI Taxonomy" id="13708"/>
    <lineage>
        <taxon>Eukaryota</taxon>
        <taxon>Viridiplantae</taxon>
        <taxon>Streptophyta</taxon>
        <taxon>Embryophyta</taxon>
        <taxon>Tracheophyta</taxon>
        <taxon>Spermatophyta</taxon>
        <taxon>Magnoliopsida</taxon>
        <taxon>eudicotyledons</taxon>
        <taxon>Gunneridae</taxon>
        <taxon>Pentapetalae</taxon>
        <taxon>asterids</taxon>
        <taxon>campanulids</taxon>
        <taxon>Asterales</taxon>
        <taxon>Asteraceae</taxon>
        <taxon>Asteroideae</taxon>
        <taxon>Heliantheae alliance</taxon>
        <taxon>Tageteae</taxon>
        <taxon>Tagetes</taxon>
    </lineage>
</organism>
<proteinExistence type="predicted"/>
<dbReference type="AlphaFoldDB" id="A0AAD8LG64"/>
<evidence type="ECO:0000313" key="2">
    <source>
        <dbReference type="Proteomes" id="UP001229421"/>
    </source>
</evidence>
<comment type="caution">
    <text evidence="1">The sequence shown here is derived from an EMBL/GenBank/DDBJ whole genome shotgun (WGS) entry which is preliminary data.</text>
</comment>